<comment type="caution">
    <text evidence="1">The sequence shown here is derived from an EMBL/GenBank/DDBJ whole genome shotgun (WGS) entry which is preliminary data.</text>
</comment>
<evidence type="ECO:0000313" key="2">
    <source>
        <dbReference type="Proteomes" id="UP000790377"/>
    </source>
</evidence>
<accession>A0ACB8AHV2</accession>
<reference evidence="1" key="1">
    <citation type="journal article" date="2021" name="New Phytol.">
        <title>Evolutionary innovations through gain and loss of genes in the ectomycorrhizal Boletales.</title>
        <authorList>
            <person name="Wu G."/>
            <person name="Miyauchi S."/>
            <person name="Morin E."/>
            <person name="Kuo A."/>
            <person name="Drula E."/>
            <person name="Varga T."/>
            <person name="Kohler A."/>
            <person name="Feng B."/>
            <person name="Cao Y."/>
            <person name="Lipzen A."/>
            <person name="Daum C."/>
            <person name="Hundley H."/>
            <person name="Pangilinan J."/>
            <person name="Johnson J."/>
            <person name="Barry K."/>
            <person name="LaButti K."/>
            <person name="Ng V."/>
            <person name="Ahrendt S."/>
            <person name="Min B."/>
            <person name="Choi I.G."/>
            <person name="Park H."/>
            <person name="Plett J.M."/>
            <person name="Magnuson J."/>
            <person name="Spatafora J.W."/>
            <person name="Nagy L.G."/>
            <person name="Henrissat B."/>
            <person name="Grigoriev I.V."/>
            <person name="Yang Z.L."/>
            <person name="Xu J."/>
            <person name="Martin F.M."/>
        </authorList>
    </citation>
    <scope>NUCLEOTIDE SEQUENCE</scope>
    <source>
        <strain evidence="1">ATCC 28755</strain>
    </source>
</reference>
<proteinExistence type="predicted"/>
<evidence type="ECO:0000313" key="1">
    <source>
        <dbReference type="EMBL" id="KAH7912969.1"/>
    </source>
</evidence>
<dbReference type="Proteomes" id="UP000790377">
    <property type="component" value="Unassembled WGS sequence"/>
</dbReference>
<protein>
    <submittedName>
        <fullName evidence="1">Uncharacterized protein</fullName>
    </submittedName>
</protein>
<keyword evidence="2" id="KW-1185">Reference proteome</keyword>
<sequence length="209" mass="22817">MDRKSGTTLEVEDEEQRQQRIGTLLEQLNVSSSVSPSQLPAPASINLGLRETYAVEPPTELLARIHDFLPRLKADNEALAQRARINPRRADIENIEGADQYIEMNLGLGVFESRKQPNPEESNASSEDDDSDTSAESSSSVDESSDTPEDDSSDSDDPSSDSSSDSDSTSSLSSQRRLALASRPMKPLPRRFGRAPPKIEILSDTTAPE</sequence>
<gene>
    <name evidence="1" type="ORF">BJ138DRAFT_1003332</name>
</gene>
<name>A0ACB8AHV2_9AGAM</name>
<organism evidence="1 2">
    <name type="scientific">Hygrophoropsis aurantiaca</name>
    <dbReference type="NCBI Taxonomy" id="72124"/>
    <lineage>
        <taxon>Eukaryota</taxon>
        <taxon>Fungi</taxon>
        <taxon>Dikarya</taxon>
        <taxon>Basidiomycota</taxon>
        <taxon>Agaricomycotina</taxon>
        <taxon>Agaricomycetes</taxon>
        <taxon>Agaricomycetidae</taxon>
        <taxon>Boletales</taxon>
        <taxon>Coniophorineae</taxon>
        <taxon>Hygrophoropsidaceae</taxon>
        <taxon>Hygrophoropsis</taxon>
    </lineage>
</organism>
<dbReference type="EMBL" id="MU267640">
    <property type="protein sequence ID" value="KAH7912969.1"/>
    <property type="molecule type" value="Genomic_DNA"/>
</dbReference>